<comment type="caution">
    <text evidence="2">The sequence shown here is derived from an EMBL/GenBank/DDBJ whole genome shotgun (WGS) entry which is preliminary data.</text>
</comment>
<reference evidence="2 3" key="1">
    <citation type="submission" date="2017-12" db="EMBL/GenBank/DDBJ databases">
        <title>Hemimetabolous genomes reveal molecular basis of termite eusociality.</title>
        <authorList>
            <person name="Harrison M.C."/>
            <person name="Jongepier E."/>
            <person name="Robertson H.M."/>
            <person name="Arning N."/>
            <person name="Bitard-Feildel T."/>
            <person name="Chao H."/>
            <person name="Childers C.P."/>
            <person name="Dinh H."/>
            <person name="Doddapaneni H."/>
            <person name="Dugan S."/>
            <person name="Gowin J."/>
            <person name="Greiner C."/>
            <person name="Han Y."/>
            <person name="Hu H."/>
            <person name="Hughes D.S.T."/>
            <person name="Huylmans A.-K."/>
            <person name="Kemena C."/>
            <person name="Kremer L.P.M."/>
            <person name="Lee S.L."/>
            <person name="Lopez-Ezquerra A."/>
            <person name="Mallet L."/>
            <person name="Monroy-Kuhn J.M."/>
            <person name="Moser A."/>
            <person name="Murali S.C."/>
            <person name="Muzny D.M."/>
            <person name="Otani S."/>
            <person name="Piulachs M.-D."/>
            <person name="Poelchau M."/>
            <person name="Qu J."/>
            <person name="Schaub F."/>
            <person name="Wada-Katsumata A."/>
            <person name="Worley K.C."/>
            <person name="Xie Q."/>
            <person name="Ylla G."/>
            <person name="Poulsen M."/>
            <person name="Gibbs R.A."/>
            <person name="Schal C."/>
            <person name="Richards S."/>
            <person name="Belles X."/>
            <person name="Korb J."/>
            <person name="Bornberg-Bauer E."/>
        </authorList>
    </citation>
    <scope>NUCLEOTIDE SEQUENCE [LARGE SCALE GENOMIC DNA]</scope>
    <source>
        <tissue evidence="2">Whole body</tissue>
    </source>
</reference>
<dbReference type="GO" id="GO:0003676">
    <property type="term" value="F:nucleic acid binding"/>
    <property type="evidence" value="ECO:0007669"/>
    <property type="project" value="InterPro"/>
</dbReference>
<dbReference type="AlphaFoldDB" id="A0A2J7Q4N8"/>
<dbReference type="InterPro" id="IPR036397">
    <property type="entry name" value="RNaseH_sf"/>
</dbReference>
<dbReference type="EMBL" id="NEVH01018378">
    <property type="protein sequence ID" value="PNF23544.1"/>
    <property type="molecule type" value="Genomic_DNA"/>
</dbReference>
<protein>
    <recommendedName>
        <fullName evidence="1">DUF4817 domain-containing protein</fullName>
    </recommendedName>
</protein>
<dbReference type="Proteomes" id="UP000235965">
    <property type="component" value="Unassembled WGS sequence"/>
</dbReference>
<dbReference type="PANTHER" id="PTHR47326">
    <property type="entry name" value="TRANSPOSABLE ELEMENT TC3 TRANSPOSASE-LIKE PROTEIN"/>
    <property type="match status" value="1"/>
</dbReference>
<dbReference type="InParanoid" id="A0A2J7Q4N8"/>
<keyword evidence="3" id="KW-1185">Reference proteome</keyword>
<accession>A0A2J7Q4N8</accession>
<organism evidence="2 3">
    <name type="scientific">Cryptotermes secundus</name>
    <dbReference type="NCBI Taxonomy" id="105785"/>
    <lineage>
        <taxon>Eukaryota</taxon>
        <taxon>Metazoa</taxon>
        <taxon>Ecdysozoa</taxon>
        <taxon>Arthropoda</taxon>
        <taxon>Hexapoda</taxon>
        <taxon>Insecta</taxon>
        <taxon>Pterygota</taxon>
        <taxon>Neoptera</taxon>
        <taxon>Polyneoptera</taxon>
        <taxon>Dictyoptera</taxon>
        <taxon>Blattodea</taxon>
        <taxon>Blattoidea</taxon>
        <taxon>Termitoidae</taxon>
        <taxon>Kalotermitidae</taxon>
        <taxon>Cryptotermitinae</taxon>
        <taxon>Cryptotermes</taxon>
    </lineage>
</organism>
<gene>
    <name evidence="2" type="ORF">B7P43_G05589</name>
</gene>
<dbReference type="Gene3D" id="3.30.420.10">
    <property type="entry name" value="Ribonuclease H-like superfamily/Ribonuclease H"/>
    <property type="match status" value="1"/>
</dbReference>
<proteinExistence type="predicted"/>
<evidence type="ECO:0000313" key="2">
    <source>
        <dbReference type="EMBL" id="PNF23544.1"/>
    </source>
</evidence>
<dbReference type="Pfam" id="PF16087">
    <property type="entry name" value="DUF4817"/>
    <property type="match status" value="1"/>
</dbReference>
<evidence type="ECO:0000259" key="1">
    <source>
        <dbReference type="Pfam" id="PF16087"/>
    </source>
</evidence>
<feature type="domain" description="DUF4817" evidence="1">
    <location>
        <begin position="5"/>
        <end position="53"/>
    </location>
</feature>
<name>A0A2J7Q4N8_9NEOP</name>
<dbReference type="PANTHER" id="PTHR47326:SF1">
    <property type="entry name" value="HTH PSQ-TYPE DOMAIN-CONTAINING PROTEIN"/>
    <property type="match status" value="1"/>
</dbReference>
<dbReference type="OrthoDB" id="10024802at2759"/>
<sequence length="333" mass="38534">MATFTGAERARCVFWFEETKSATQVQRKFRTQYRMEPPSRPTICSWHKNFVQTRCSVRHAKPPGRPRVSDATVEQIRDSLVRSPRKSTRRAFRETGIPNVTVWRVLRKCLHLKAYKLSIVQHLTDADKVVRKEFCLDSVIFSNESRFHVSGKVNNHNCRILGSENPQHVRDSPKVNVFCALSKERVYGPFFFMETTITGSAYLDMLQEYLIPQLDEDDQEGRIHFQQDGAPPHYLGEVREYLNTRFPGRWIGRAAPIAWPPCSPDLTPLDSFLWRFVKDGVFVPPLPASVVELRPRITASVAEVTPEMLRSVWQETDYRWDVCRITNGSHTEP</sequence>
<dbReference type="STRING" id="105785.A0A2J7Q4N8"/>
<evidence type="ECO:0000313" key="3">
    <source>
        <dbReference type="Proteomes" id="UP000235965"/>
    </source>
</evidence>
<dbReference type="InterPro" id="IPR032135">
    <property type="entry name" value="DUF4817"/>
</dbReference>